<proteinExistence type="predicted"/>
<dbReference type="OrthoDB" id="9775096at2"/>
<feature type="chain" id="PRO_5002120005" evidence="2">
    <location>
        <begin position="24"/>
        <end position="434"/>
    </location>
</feature>
<accession>A0A0B7MNK9</accession>
<protein>
    <submittedName>
        <fullName evidence="5">Beta-lactamase (Modular protein)</fullName>
    </submittedName>
</protein>
<gene>
    <name evidence="5" type="ORF">SSCH_430022</name>
</gene>
<keyword evidence="1" id="KW-0472">Membrane</keyword>
<name>A0A0B7MNK9_9FIRM</name>
<evidence type="ECO:0000259" key="3">
    <source>
        <dbReference type="Pfam" id="PF07833"/>
    </source>
</evidence>
<dbReference type="EMBL" id="CDRZ01000240">
    <property type="protein sequence ID" value="CEO89282.1"/>
    <property type="molecule type" value="Genomic_DNA"/>
</dbReference>
<dbReference type="GO" id="GO:0030655">
    <property type="term" value="P:beta-lactam antibiotic catabolic process"/>
    <property type="evidence" value="ECO:0007669"/>
    <property type="project" value="InterPro"/>
</dbReference>
<organism evidence="5 6">
    <name type="scientific">Syntrophaceticus schinkii</name>
    <dbReference type="NCBI Taxonomy" id="499207"/>
    <lineage>
        <taxon>Bacteria</taxon>
        <taxon>Bacillati</taxon>
        <taxon>Bacillota</taxon>
        <taxon>Clostridia</taxon>
        <taxon>Thermoanaerobacterales</taxon>
        <taxon>Thermoanaerobacterales Family III. Incertae Sedis</taxon>
        <taxon>Syntrophaceticus</taxon>
    </lineage>
</organism>
<dbReference type="GO" id="GO:0008800">
    <property type="term" value="F:beta-lactamase activity"/>
    <property type="evidence" value="ECO:0007669"/>
    <property type="project" value="InterPro"/>
</dbReference>
<feature type="domain" description="Copper amine oxidase-like N-terminal" evidence="3">
    <location>
        <begin position="283"/>
        <end position="390"/>
    </location>
</feature>
<evidence type="ECO:0000256" key="1">
    <source>
        <dbReference type="SAM" id="Phobius"/>
    </source>
</evidence>
<feature type="signal peptide" evidence="2">
    <location>
        <begin position="1"/>
        <end position="23"/>
    </location>
</feature>
<evidence type="ECO:0000313" key="5">
    <source>
        <dbReference type="EMBL" id="CEO89282.1"/>
    </source>
</evidence>
<dbReference type="InterPro" id="IPR000871">
    <property type="entry name" value="Beta-lactam_class-A"/>
</dbReference>
<feature type="domain" description="Beta-lactamase class A catalytic" evidence="4">
    <location>
        <begin position="48"/>
        <end position="249"/>
    </location>
</feature>
<evidence type="ECO:0000256" key="2">
    <source>
        <dbReference type="SAM" id="SignalP"/>
    </source>
</evidence>
<dbReference type="InterPro" id="IPR045155">
    <property type="entry name" value="Beta-lactam_cat"/>
</dbReference>
<sequence>MPKFYKFLIILCCFFFCSSNAWAMSSVSYRSLEDEIIDLTAQEQGTYGVYVIDLTTHQVCGVNEDTVFHAASTFKLPLNIYLFQQIADGQIDPQTKLTYYSKHYEGGTGILQNKKYGSSYTIQELAKYSIIYSDNVATNMLLGYLGRPNVKKMMADMGGIVVDNSANTTCPRDMALYMDALVEFNKEHPDQGAILLTHLKNTVFNDRIPTLLPPDTEVAHKTGNWPATGSYHDVGLVEHPSHPYTIALFSKNVSSSAHAYHVLQRLSRLVYDAQSGLIEMELVVNDQPLITDIPSILASDTVYLPLSSSLADSLDAIVHWDEQENCVQIQGEHDVVLYPGQTKMLWDNTLLYSKLPIEVVAGHLMVPLEIITDMFEVSATLETTTNTVYITSNPEVEQPPEQSLPDISSYGKQLLVPLFLIFVLGCCLIMIRKK</sequence>
<evidence type="ECO:0000313" key="6">
    <source>
        <dbReference type="Proteomes" id="UP000046155"/>
    </source>
</evidence>
<dbReference type="InterPro" id="IPR012854">
    <property type="entry name" value="Cu_amine_oxidase-like_N"/>
</dbReference>
<keyword evidence="2" id="KW-0732">Signal</keyword>
<dbReference type="Pfam" id="PF13354">
    <property type="entry name" value="Beta-lactamase2"/>
    <property type="match status" value="1"/>
</dbReference>
<reference evidence="6" key="1">
    <citation type="submission" date="2015-01" db="EMBL/GenBank/DDBJ databases">
        <authorList>
            <person name="Manzoor Shahid"/>
            <person name="Zubair Saima"/>
        </authorList>
    </citation>
    <scope>NUCLEOTIDE SEQUENCE [LARGE SCALE GENOMIC DNA]</scope>
    <source>
        <strain evidence="6">Sp3</strain>
    </source>
</reference>
<keyword evidence="1" id="KW-1133">Transmembrane helix</keyword>
<dbReference type="Gene3D" id="3.40.710.10">
    <property type="entry name" value="DD-peptidase/beta-lactamase superfamily"/>
    <property type="match status" value="1"/>
</dbReference>
<keyword evidence="6" id="KW-1185">Reference proteome</keyword>
<dbReference type="PANTHER" id="PTHR35333:SF3">
    <property type="entry name" value="BETA-LACTAMASE-TYPE TRANSPEPTIDASE FOLD CONTAINING PROTEIN"/>
    <property type="match status" value="1"/>
</dbReference>
<dbReference type="RefSeq" id="WP_052835534.1">
    <property type="nucleotide sequence ID" value="NZ_CDRZ01000240.1"/>
</dbReference>
<dbReference type="SUPFAM" id="SSF56601">
    <property type="entry name" value="beta-lactamase/transpeptidase-like"/>
    <property type="match status" value="1"/>
</dbReference>
<dbReference type="InterPro" id="IPR012338">
    <property type="entry name" value="Beta-lactam/transpept-like"/>
</dbReference>
<keyword evidence="1" id="KW-0812">Transmembrane</keyword>
<evidence type="ECO:0000259" key="4">
    <source>
        <dbReference type="Pfam" id="PF13354"/>
    </source>
</evidence>
<dbReference type="Pfam" id="PF07833">
    <property type="entry name" value="Cu_amine_oxidN1"/>
    <property type="match status" value="1"/>
</dbReference>
<dbReference type="Proteomes" id="UP000046155">
    <property type="component" value="Unassembled WGS sequence"/>
</dbReference>
<dbReference type="AlphaFoldDB" id="A0A0B7MNK9"/>
<dbReference type="PANTHER" id="PTHR35333">
    <property type="entry name" value="BETA-LACTAMASE"/>
    <property type="match status" value="1"/>
</dbReference>
<dbReference type="InterPro" id="IPR036582">
    <property type="entry name" value="Mao_N_sf"/>
</dbReference>
<dbReference type="SUPFAM" id="SSF55383">
    <property type="entry name" value="Copper amine oxidase, domain N"/>
    <property type="match status" value="1"/>
</dbReference>
<dbReference type="GO" id="GO:0046677">
    <property type="term" value="P:response to antibiotic"/>
    <property type="evidence" value="ECO:0007669"/>
    <property type="project" value="InterPro"/>
</dbReference>
<feature type="transmembrane region" description="Helical" evidence="1">
    <location>
        <begin position="414"/>
        <end position="431"/>
    </location>
</feature>